<reference evidence="1 2" key="1">
    <citation type="submission" date="2024-02" db="EMBL/GenBank/DDBJ databases">
        <title>High-quality chromosome-scale genome assembly of Pensacola bahiagrass (Paspalum notatum Flugge var. saurae).</title>
        <authorList>
            <person name="Vega J.M."/>
            <person name="Podio M."/>
            <person name="Orjuela J."/>
            <person name="Siena L.A."/>
            <person name="Pessino S.C."/>
            <person name="Combes M.C."/>
            <person name="Mariac C."/>
            <person name="Albertini E."/>
            <person name="Pupilli F."/>
            <person name="Ortiz J.P.A."/>
            <person name="Leblanc O."/>
        </authorList>
    </citation>
    <scope>NUCLEOTIDE SEQUENCE [LARGE SCALE GENOMIC DNA]</scope>
    <source>
        <strain evidence="1">R1</strain>
        <tissue evidence="1">Leaf</tissue>
    </source>
</reference>
<keyword evidence="2" id="KW-1185">Reference proteome</keyword>
<evidence type="ECO:0000313" key="1">
    <source>
        <dbReference type="EMBL" id="WVZ81086.1"/>
    </source>
</evidence>
<protein>
    <submittedName>
        <fullName evidence="1">Uncharacterized protein</fullName>
    </submittedName>
</protein>
<dbReference type="AlphaFoldDB" id="A0AAQ3X1H3"/>
<accession>A0AAQ3X1H3</accession>
<gene>
    <name evidence="1" type="ORF">U9M48_028507</name>
</gene>
<sequence>MLSTLIKGAIHGEIKSTDEQPNEQAKKFFHLLKEAEKELYPGCKEATKLSFIVRLFQLKCMCGLSNTALGMVLHLFSLMLPEGHCIPNTLDKIQKVVCDLGLDYQMMLLSH</sequence>
<name>A0AAQ3X1H3_PASNO</name>
<dbReference type="EMBL" id="CP144750">
    <property type="protein sequence ID" value="WVZ81086.1"/>
    <property type="molecule type" value="Genomic_DNA"/>
</dbReference>
<evidence type="ECO:0000313" key="2">
    <source>
        <dbReference type="Proteomes" id="UP001341281"/>
    </source>
</evidence>
<proteinExistence type="predicted"/>
<dbReference type="Proteomes" id="UP001341281">
    <property type="component" value="Chromosome 06"/>
</dbReference>
<organism evidence="1 2">
    <name type="scientific">Paspalum notatum var. saurae</name>
    <dbReference type="NCBI Taxonomy" id="547442"/>
    <lineage>
        <taxon>Eukaryota</taxon>
        <taxon>Viridiplantae</taxon>
        <taxon>Streptophyta</taxon>
        <taxon>Embryophyta</taxon>
        <taxon>Tracheophyta</taxon>
        <taxon>Spermatophyta</taxon>
        <taxon>Magnoliopsida</taxon>
        <taxon>Liliopsida</taxon>
        <taxon>Poales</taxon>
        <taxon>Poaceae</taxon>
        <taxon>PACMAD clade</taxon>
        <taxon>Panicoideae</taxon>
        <taxon>Andropogonodae</taxon>
        <taxon>Paspaleae</taxon>
        <taxon>Paspalinae</taxon>
        <taxon>Paspalum</taxon>
    </lineage>
</organism>